<feature type="region of interest" description="Disordered" evidence="1">
    <location>
        <begin position="455"/>
        <end position="493"/>
    </location>
</feature>
<reference evidence="2 3" key="1">
    <citation type="journal article" date="2008" name="Nature">
        <title>The genome of the choanoflagellate Monosiga brevicollis and the origin of metazoans.</title>
        <authorList>
            <consortium name="JGI Sequencing"/>
            <person name="King N."/>
            <person name="Westbrook M.J."/>
            <person name="Young S.L."/>
            <person name="Kuo A."/>
            <person name="Abedin M."/>
            <person name="Chapman J."/>
            <person name="Fairclough S."/>
            <person name="Hellsten U."/>
            <person name="Isogai Y."/>
            <person name="Letunic I."/>
            <person name="Marr M."/>
            <person name="Pincus D."/>
            <person name="Putnam N."/>
            <person name="Rokas A."/>
            <person name="Wright K.J."/>
            <person name="Zuzow R."/>
            <person name="Dirks W."/>
            <person name="Good M."/>
            <person name="Goodstein D."/>
            <person name="Lemons D."/>
            <person name="Li W."/>
            <person name="Lyons J.B."/>
            <person name="Morris A."/>
            <person name="Nichols S."/>
            <person name="Richter D.J."/>
            <person name="Salamov A."/>
            <person name="Bork P."/>
            <person name="Lim W.A."/>
            <person name="Manning G."/>
            <person name="Miller W.T."/>
            <person name="McGinnis W."/>
            <person name="Shapiro H."/>
            <person name="Tjian R."/>
            <person name="Grigoriev I.V."/>
            <person name="Rokhsar D."/>
        </authorList>
    </citation>
    <scope>NUCLEOTIDE SEQUENCE [LARGE SCALE GENOMIC DNA]</scope>
    <source>
        <strain evidence="3">MX1 / ATCC 50154</strain>
    </source>
</reference>
<name>A9UX87_MONBE</name>
<feature type="region of interest" description="Disordered" evidence="1">
    <location>
        <begin position="249"/>
        <end position="317"/>
    </location>
</feature>
<dbReference type="EMBL" id="CH991548">
    <property type="protein sequence ID" value="EDQ90345.1"/>
    <property type="molecule type" value="Genomic_DNA"/>
</dbReference>
<dbReference type="AlphaFoldDB" id="A9UX87"/>
<dbReference type="GeneID" id="5890101"/>
<protein>
    <submittedName>
        <fullName evidence="2">Uncharacterized protein</fullName>
    </submittedName>
</protein>
<dbReference type="KEGG" id="mbr:MONBRDRAFT_24707"/>
<feature type="compositionally biased region" description="Basic and acidic residues" evidence="1">
    <location>
        <begin position="473"/>
        <end position="485"/>
    </location>
</feature>
<evidence type="ECO:0000313" key="3">
    <source>
        <dbReference type="Proteomes" id="UP000001357"/>
    </source>
</evidence>
<keyword evidence="3" id="KW-1185">Reference proteome</keyword>
<dbReference type="RefSeq" id="XP_001745112.1">
    <property type="nucleotide sequence ID" value="XM_001745060.1"/>
</dbReference>
<feature type="compositionally biased region" description="Low complexity" evidence="1">
    <location>
        <begin position="249"/>
        <end position="258"/>
    </location>
</feature>
<evidence type="ECO:0000313" key="2">
    <source>
        <dbReference type="EMBL" id="EDQ90345.1"/>
    </source>
</evidence>
<dbReference type="Proteomes" id="UP000001357">
    <property type="component" value="Unassembled WGS sequence"/>
</dbReference>
<accession>A9UX87</accession>
<evidence type="ECO:0000256" key="1">
    <source>
        <dbReference type="SAM" id="MobiDB-lite"/>
    </source>
</evidence>
<sequence length="493" mass="53657">MNSQVTSPSDTSHLKASCEIFQMTIKQYHPSLQEAVERCIHELLSRGCKLGLHLRKQLNCRVLELRSLGPDEVDLVCSKKFSPLDLREPMAERALANRSRRGKVDWIEVTKIFEHGMQLWLYSELGISPAGYKTLRLSLSQAMSLKSANSRQGKRHEWWGVFWDLLQQYLEDEKKVPPTGNADVSNVSGIPQGRRDLWRGIMPVLKTIKAERQQVLSAVARGREASNLRSANAEAIAASALSACGLLPPLGESSLPQPDSSQQAQSTPARSEGGVVAEDQPDDGQTALNAFSGPEADISLVPSPAGHGSQSPSGQTAGIDLSITAHVPPAAAQDEDQTQNAISTRPAFDSQAITEPDVFLPPIASMSQIVQHTLRNLIGHSGPSPPDGSRERARLDDEIATIKSEMSEISSAIQDDATHVRDTLKKFEGELTHVHDKIANLETMLGGMQALLQQAIRRPSDGDSPSLATTAKRASDDASHPELRVTRARASRR</sequence>
<gene>
    <name evidence="2" type="ORF">MONBRDRAFT_24707</name>
</gene>
<proteinExistence type="predicted"/>
<dbReference type="InParanoid" id="A9UX87"/>
<feature type="compositionally biased region" description="Polar residues" evidence="1">
    <location>
        <begin position="259"/>
        <end position="269"/>
    </location>
</feature>
<organism evidence="2 3">
    <name type="scientific">Monosiga brevicollis</name>
    <name type="common">Choanoflagellate</name>
    <dbReference type="NCBI Taxonomy" id="81824"/>
    <lineage>
        <taxon>Eukaryota</taxon>
        <taxon>Choanoflagellata</taxon>
        <taxon>Craspedida</taxon>
        <taxon>Salpingoecidae</taxon>
        <taxon>Monosiga</taxon>
    </lineage>
</organism>